<sequence>MKLEALFNAVIVKPLEAEETQHGNIIVPDMGNEKNQMGEVVSVGPGQDTQFGSFVGTKLKVGDVVVLPTMGFTKLPFEGEEYWVGPENQVLAKVNN</sequence>
<dbReference type="GO" id="GO:0051087">
    <property type="term" value="F:protein-folding chaperone binding"/>
    <property type="evidence" value="ECO:0007669"/>
    <property type="project" value="TreeGrafter"/>
</dbReference>
<dbReference type="SUPFAM" id="SSF50129">
    <property type="entry name" value="GroES-like"/>
    <property type="match status" value="1"/>
</dbReference>
<evidence type="ECO:0000256" key="2">
    <source>
        <dbReference type="ARBA" id="ARBA00023186"/>
    </source>
</evidence>
<dbReference type="PANTHER" id="PTHR10772:SF58">
    <property type="entry name" value="CO-CHAPERONIN GROES"/>
    <property type="match status" value="1"/>
</dbReference>
<keyword evidence="2" id="KW-0143">Chaperone</keyword>
<dbReference type="GO" id="GO:0051082">
    <property type="term" value="F:unfolded protein binding"/>
    <property type="evidence" value="ECO:0007669"/>
    <property type="project" value="TreeGrafter"/>
</dbReference>
<comment type="similarity">
    <text evidence="1">Belongs to the GroES chaperonin family.</text>
</comment>
<accession>A0A221S3T0</accession>
<dbReference type="InterPro" id="IPR020818">
    <property type="entry name" value="Chaperonin_GroES"/>
</dbReference>
<protein>
    <submittedName>
        <fullName evidence="3">Co-chaperonin GroES</fullName>
    </submittedName>
</protein>
<dbReference type="GO" id="GO:0044183">
    <property type="term" value="F:protein folding chaperone"/>
    <property type="evidence" value="ECO:0007669"/>
    <property type="project" value="InterPro"/>
</dbReference>
<dbReference type="EMBL" id="KU970853">
    <property type="protein sequence ID" value="ASN63447.1"/>
    <property type="molecule type" value="Genomic_DNA"/>
</dbReference>
<dbReference type="CDD" id="cd00320">
    <property type="entry name" value="cpn10"/>
    <property type="match status" value="1"/>
</dbReference>
<name>A0A221S3T0_9VIRU</name>
<dbReference type="PANTHER" id="PTHR10772">
    <property type="entry name" value="10 KDA HEAT SHOCK PROTEIN"/>
    <property type="match status" value="1"/>
</dbReference>
<evidence type="ECO:0000313" key="3">
    <source>
        <dbReference type="EMBL" id="ASN63447.1"/>
    </source>
</evidence>
<dbReference type="SMART" id="SM00883">
    <property type="entry name" value="Cpn10"/>
    <property type="match status" value="1"/>
</dbReference>
<dbReference type="PRINTS" id="PR00297">
    <property type="entry name" value="CHAPERONIN10"/>
</dbReference>
<dbReference type="GO" id="GO:0005524">
    <property type="term" value="F:ATP binding"/>
    <property type="evidence" value="ECO:0007669"/>
    <property type="project" value="InterPro"/>
</dbReference>
<dbReference type="GO" id="GO:0046872">
    <property type="term" value="F:metal ion binding"/>
    <property type="evidence" value="ECO:0007669"/>
    <property type="project" value="TreeGrafter"/>
</dbReference>
<dbReference type="Pfam" id="PF00166">
    <property type="entry name" value="Cpn10"/>
    <property type="match status" value="1"/>
</dbReference>
<organism evidence="3">
    <name type="scientific">uncultured virus</name>
    <dbReference type="NCBI Taxonomy" id="340016"/>
    <lineage>
        <taxon>Viruses</taxon>
        <taxon>environmental samples</taxon>
    </lineage>
</organism>
<reference evidence="3" key="1">
    <citation type="submission" date="2016-03" db="EMBL/GenBank/DDBJ databases">
        <title>Novel chaperonins are prevalent in the virioplankton and link to viral biology and ecology.</title>
        <authorList>
            <person name="Marine R.L."/>
            <person name="Nasko D.J."/>
            <person name="Polson S.W."/>
            <person name="Wommack K.E."/>
        </authorList>
    </citation>
    <scope>NUCLEOTIDE SEQUENCE</scope>
</reference>
<dbReference type="InterPro" id="IPR011032">
    <property type="entry name" value="GroES-like_sf"/>
</dbReference>
<dbReference type="InterPro" id="IPR037124">
    <property type="entry name" value="Chaperonin_GroES_sf"/>
</dbReference>
<dbReference type="Gene3D" id="2.30.33.40">
    <property type="entry name" value="GroES chaperonin"/>
    <property type="match status" value="1"/>
</dbReference>
<gene>
    <name evidence="3" type="primary">groES</name>
</gene>
<proteinExistence type="inferred from homology"/>
<evidence type="ECO:0000256" key="1">
    <source>
        <dbReference type="ARBA" id="ARBA00006975"/>
    </source>
</evidence>